<dbReference type="InterPro" id="IPR052935">
    <property type="entry name" value="Mg2+_PAP"/>
</dbReference>
<accession>A0ABP3YI85</accession>
<comment type="caution">
    <text evidence="2">The sequence shown here is derived from an EMBL/GenBank/DDBJ whole genome shotgun (WGS) entry which is preliminary data.</text>
</comment>
<dbReference type="InterPro" id="IPR036412">
    <property type="entry name" value="HAD-like_sf"/>
</dbReference>
<dbReference type="PANTHER" id="PTHR28208">
    <property type="entry name" value="PHOSPHATIDATE PHOSPHATASE APP1"/>
    <property type="match status" value="1"/>
</dbReference>
<proteinExistence type="predicted"/>
<dbReference type="Proteomes" id="UP001500469">
    <property type="component" value="Unassembled WGS sequence"/>
</dbReference>
<keyword evidence="3" id="KW-1185">Reference proteome</keyword>
<dbReference type="Pfam" id="PF09949">
    <property type="entry name" value="APP1_cat"/>
    <property type="match status" value="1"/>
</dbReference>
<dbReference type="PANTHER" id="PTHR28208:SF3">
    <property type="entry name" value="PHOSPHATIDATE PHOSPHATASE APP1"/>
    <property type="match status" value="1"/>
</dbReference>
<dbReference type="RefSeq" id="WP_343854865.1">
    <property type="nucleotide sequence ID" value="NZ_BAAAFI010000048.1"/>
</dbReference>
<dbReference type="SUPFAM" id="SSF56784">
    <property type="entry name" value="HAD-like"/>
    <property type="match status" value="1"/>
</dbReference>
<evidence type="ECO:0000313" key="3">
    <source>
        <dbReference type="Proteomes" id="UP001500469"/>
    </source>
</evidence>
<protein>
    <submittedName>
        <fullName evidence="2">App1 family protein</fullName>
    </submittedName>
</protein>
<feature type="domain" description="Phosphatidate phosphatase APP1 catalytic" evidence="1">
    <location>
        <begin position="133"/>
        <end position="284"/>
    </location>
</feature>
<dbReference type="EMBL" id="BAAAFI010000048">
    <property type="protein sequence ID" value="GAA0881148.1"/>
    <property type="molecule type" value="Genomic_DNA"/>
</dbReference>
<sequence>MSIKKNISRWVGKLDEVHVEPFLAFGNGKDLLLKGRVISAYKQSRPRAKNNWLKNLFAAVRRYSVTTLPNVQVNIGLGENQLVVETDQDGIFEAMMPDPGELVSQASFELDRIPGIKVKDAVLDIQRFYSERAVISDIDDTILISHSTVIGKKFWLSVSKNAYTRRPFPGVSDFYQKLTHQGKHPLFYVSSSDWSLFDLIKDFLRFREIPLGPLLLKDQHVNLKNIWKSGGESHLHKLEKIRMLFSMFPHTNWVLIGDSGQHDPEIYQEVWMEYPGRILAVVIRVVNPSKQEDEVKRRLEKFPQFFFVKTTEEAIKVAEKEKLFY</sequence>
<name>A0ABP3YI85_9BACT</name>
<organism evidence="2 3">
    <name type="scientific">Algoriphagus jejuensis</name>
    <dbReference type="NCBI Taxonomy" id="419934"/>
    <lineage>
        <taxon>Bacteria</taxon>
        <taxon>Pseudomonadati</taxon>
        <taxon>Bacteroidota</taxon>
        <taxon>Cytophagia</taxon>
        <taxon>Cytophagales</taxon>
        <taxon>Cyclobacteriaceae</taxon>
        <taxon>Algoriphagus</taxon>
    </lineage>
</organism>
<evidence type="ECO:0000313" key="2">
    <source>
        <dbReference type="EMBL" id="GAA0881148.1"/>
    </source>
</evidence>
<gene>
    <name evidence="2" type="ORF">GCM10009119_41180</name>
</gene>
<dbReference type="InterPro" id="IPR019236">
    <property type="entry name" value="APP1_cat"/>
</dbReference>
<evidence type="ECO:0000259" key="1">
    <source>
        <dbReference type="Pfam" id="PF09949"/>
    </source>
</evidence>
<reference evidence="3" key="1">
    <citation type="journal article" date="2019" name="Int. J. Syst. Evol. Microbiol.">
        <title>The Global Catalogue of Microorganisms (GCM) 10K type strain sequencing project: providing services to taxonomists for standard genome sequencing and annotation.</title>
        <authorList>
            <consortium name="The Broad Institute Genomics Platform"/>
            <consortium name="The Broad Institute Genome Sequencing Center for Infectious Disease"/>
            <person name="Wu L."/>
            <person name="Ma J."/>
        </authorList>
    </citation>
    <scope>NUCLEOTIDE SEQUENCE [LARGE SCALE GENOMIC DNA]</scope>
    <source>
        <strain evidence="3">JCM 16112</strain>
    </source>
</reference>